<dbReference type="PANTHER" id="PTHR21637">
    <property type="entry name" value="BTB/POZ DOMAIN-CONTAINING PROTEIN 10-RELATED"/>
    <property type="match status" value="1"/>
</dbReference>
<reference evidence="2" key="1">
    <citation type="submission" date="2020-11" db="EMBL/GenBank/DDBJ databases">
        <authorList>
            <person name="Tran Van P."/>
        </authorList>
    </citation>
    <scope>NUCLEOTIDE SEQUENCE</scope>
</reference>
<dbReference type="InterPro" id="IPR039886">
    <property type="entry name" value="BTBD10/KCTD20"/>
</dbReference>
<sequence>MRSPCPSELVFGLSPRVAVYSTSLYRFFKYIENRDVAKQVLKDRGLKKIKLGVEGYPTHKEKVRQRPGQRPEVIYNFVQRPFIHMSWEKEEARSRHVDFRCVKSKSVTNLAEASADPPLDPPPPVPVPAAAPARPVEIEVGGAEDAPPIPPPSPP</sequence>
<name>A0A7R8W2A4_9CRUS</name>
<feature type="region of interest" description="Disordered" evidence="1">
    <location>
        <begin position="108"/>
        <end position="155"/>
    </location>
</feature>
<evidence type="ECO:0000313" key="2">
    <source>
        <dbReference type="EMBL" id="CAD7223004.1"/>
    </source>
</evidence>
<gene>
    <name evidence="2" type="ORF">CTOB1V02_LOCUS999</name>
</gene>
<dbReference type="EMBL" id="OB660136">
    <property type="protein sequence ID" value="CAD7223004.1"/>
    <property type="molecule type" value="Genomic_DNA"/>
</dbReference>
<feature type="compositionally biased region" description="Pro residues" evidence="1">
    <location>
        <begin position="118"/>
        <end position="129"/>
    </location>
</feature>
<dbReference type="GO" id="GO:0042327">
    <property type="term" value="P:positive regulation of phosphorylation"/>
    <property type="evidence" value="ECO:0007669"/>
    <property type="project" value="TreeGrafter"/>
</dbReference>
<dbReference type="PANTHER" id="PTHR21637:SF0">
    <property type="entry name" value="AT10158P"/>
    <property type="match status" value="1"/>
</dbReference>
<organism evidence="2">
    <name type="scientific">Cyprideis torosa</name>
    <dbReference type="NCBI Taxonomy" id="163714"/>
    <lineage>
        <taxon>Eukaryota</taxon>
        <taxon>Metazoa</taxon>
        <taxon>Ecdysozoa</taxon>
        <taxon>Arthropoda</taxon>
        <taxon>Crustacea</taxon>
        <taxon>Oligostraca</taxon>
        <taxon>Ostracoda</taxon>
        <taxon>Podocopa</taxon>
        <taxon>Podocopida</taxon>
        <taxon>Cytherocopina</taxon>
        <taxon>Cytheroidea</taxon>
        <taxon>Cytherideidae</taxon>
        <taxon>Cyprideis</taxon>
    </lineage>
</organism>
<protein>
    <submittedName>
        <fullName evidence="2">Uncharacterized protein</fullName>
    </submittedName>
</protein>
<evidence type="ECO:0000256" key="1">
    <source>
        <dbReference type="SAM" id="MobiDB-lite"/>
    </source>
</evidence>
<accession>A0A7R8W2A4</accession>
<dbReference type="GO" id="GO:0005737">
    <property type="term" value="C:cytoplasm"/>
    <property type="evidence" value="ECO:0007669"/>
    <property type="project" value="TreeGrafter"/>
</dbReference>
<dbReference type="AlphaFoldDB" id="A0A7R8W2A4"/>
<dbReference type="OrthoDB" id="10034757at2759"/>
<proteinExistence type="predicted"/>